<dbReference type="PANTHER" id="PTHR44942:SF4">
    <property type="entry name" value="METHYLTRANSFERASE TYPE 11 DOMAIN-CONTAINING PROTEIN"/>
    <property type="match status" value="1"/>
</dbReference>
<dbReference type="CDD" id="cd02440">
    <property type="entry name" value="AdoMet_MTases"/>
    <property type="match status" value="1"/>
</dbReference>
<protein>
    <submittedName>
        <fullName evidence="4">Methyltransferase</fullName>
    </submittedName>
</protein>
<dbReference type="SUPFAM" id="SSF53335">
    <property type="entry name" value="S-adenosyl-L-methionine-dependent methyltransferases"/>
    <property type="match status" value="1"/>
</dbReference>
<dbReference type="STRING" id="128403.WA1_20840"/>
<dbReference type="AlphaFoldDB" id="A0A139XCJ1"/>
<dbReference type="InterPro" id="IPR051052">
    <property type="entry name" value="Diverse_substrate_MTase"/>
</dbReference>
<dbReference type="PANTHER" id="PTHR44942">
    <property type="entry name" value="METHYLTRANSF_11 DOMAIN-CONTAINING PROTEIN"/>
    <property type="match status" value="1"/>
</dbReference>
<keyword evidence="5" id="KW-1185">Reference proteome</keyword>
<keyword evidence="1 4" id="KW-0489">Methyltransferase</keyword>
<dbReference type="RefSeq" id="WP_017747557.1">
    <property type="nucleotide sequence ID" value="NZ_KQ976354.1"/>
</dbReference>
<sequence>MQDSRQEINARRQEINARASIDLELRKTWYSPVADVYYNARPHYPKELIDRSVALAQLSSDASILEVGCGPGNATVTFAQFGFSMTCLEPNQDFCYLAQHNCDQYPKVTICNTSFEEWELEAKQFNAVLGANAFHWIPPEIRYTKAAAAMCNNGFLILLWNLTPEPKYEVYQVIEEVYQAYAPSLIRYEGAKIQAEILRGFGQEILDSNCFKELVVEQTACEVTYSIDDYLKLLSTFGRLEPQAKELLCSSLREKLEKIGDSVQLEFLSAVHVARKDS</sequence>
<dbReference type="OrthoDB" id="9797252at2"/>
<feature type="domain" description="Methyltransferase" evidence="3">
    <location>
        <begin position="64"/>
        <end position="147"/>
    </location>
</feature>
<proteinExistence type="predicted"/>
<comment type="caution">
    <text evidence="4">The sequence shown here is derived from an EMBL/GenBank/DDBJ whole genome shotgun (WGS) entry which is preliminary data.</text>
</comment>
<dbReference type="Pfam" id="PF13649">
    <property type="entry name" value="Methyltransf_25"/>
    <property type="match status" value="1"/>
</dbReference>
<dbReference type="InterPro" id="IPR041698">
    <property type="entry name" value="Methyltransf_25"/>
</dbReference>
<reference evidence="4 5" key="1">
    <citation type="journal article" date="2013" name="Genome Biol. Evol.">
        <title>Genomes of Stigonematalean cyanobacteria (subsection V) and the evolution of oxygenic photosynthesis from prokaryotes to plastids.</title>
        <authorList>
            <person name="Dagan T."/>
            <person name="Roettger M."/>
            <person name="Stucken K."/>
            <person name="Landan G."/>
            <person name="Koch R."/>
            <person name="Major P."/>
            <person name="Gould S.B."/>
            <person name="Goremykin V.V."/>
            <person name="Rippka R."/>
            <person name="Tandeau de Marsac N."/>
            <person name="Gugger M."/>
            <person name="Lockhart P.J."/>
            <person name="Allen J.F."/>
            <person name="Brune I."/>
            <person name="Maus I."/>
            <person name="Puhler A."/>
            <person name="Martin W.F."/>
        </authorList>
    </citation>
    <scope>NUCLEOTIDE SEQUENCE [LARGE SCALE GENOMIC DNA]</scope>
    <source>
        <strain evidence="4 5">PCC 7110</strain>
    </source>
</reference>
<evidence type="ECO:0000313" key="5">
    <source>
        <dbReference type="Proteomes" id="UP000076925"/>
    </source>
</evidence>
<evidence type="ECO:0000259" key="3">
    <source>
        <dbReference type="Pfam" id="PF13649"/>
    </source>
</evidence>
<keyword evidence="2 4" id="KW-0808">Transferase</keyword>
<name>A0A139XCJ1_9CYAN</name>
<dbReference type="Gene3D" id="3.40.50.150">
    <property type="entry name" value="Vaccinia Virus protein VP39"/>
    <property type="match status" value="1"/>
</dbReference>
<dbReference type="Proteomes" id="UP000076925">
    <property type="component" value="Unassembled WGS sequence"/>
</dbReference>
<organism evidence="4 5">
    <name type="scientific">Scytonema hofmannii PCC 7110</name>
    <dbReference type="NCBI Taxonomy" id="128403"/>
    <lineage>
        <taxon>Bacteria</taxon>
        <taxon>Bacillati</taxon>
        <taxon>Cyanobacteriota</taxon>
        <taxon>Cyanophyceae</taxon>
        <taxon>Nostocales</taxon>
        <taxon>Scytonemataceae</taxon>
        <taxon>Scytonema</taxon>
    </lineage>
</organism>
<evidence type="ECO:0000313" key="4">
    <source>
        <dbReference type="EMBL" id="KYC42414.1"/>
    </source>
</evidence>
<evidence type="ECO:0000256" key="2">
    <source>
        <dbReference type="ARBA" id="ARBA00022679"/>
    </source>
</evidence>
<dbReference type="InterPro" id="IPR029063">
    <property type="entry name" value="SAM-dependent_MTases_sf"/>
</dbReference>
<evidence type="ECO:0000256" key="1">
    <source>
        <dbReference type="ARBA" id="ARBA00022603"/>
    </source>
</evidence>
<gene>
    <name evidence="4" type="ORF">WA1_20840</name>
</gene>
<dbReference type="EMBL" id="ANNX02000020">
    <property type="protein sequence ID" value="KYC42414.1"/>
    <property type="molecule type" value="Genomic_DNA"/>
</dbReference>
<accession>A0A139XCJ1</accession>
<dbReference type="GO" id="GO:0032259">
    <property type="term" value="P:methylation"/>
    <property type="evidence" value="ECO:0007669"/>
    <property type="project" value="UniProtKB-KW"/>
</dbReference>
<dbReference type="GO" id="GO:0008168">
    <property type="term" value="F:methyltransferase activity"/>
    <property type="evidence" value="ECO:0007669"/>
    <property type="project" value="UniProtKB-KW"/>
</dbReference>